<dbReference type="InterPro" id="IPR001867">
    <property type="entry name" value="OmpR/PhoB-type_DNA-bd"/>
</dbReference>
<proteinExistence type="inferred from homology"/>
<dbReference type="GO" id="GO:0000160">
    <property type="term" value="P:phosphorelay signal transduction system"/>
    <property type="evidence" value="ECO:0007669"/>
    <property type="project" value="InterPro"/>
</dbReference>
<evidence type="ECO:0000256" key="2">
    <source>
        <dbReference type="ARBA" id="ARBA00023125"/>
    </source>
</evidence>
<dbReference type="Gene3D" id="1.25.40.10">
    <property type="entry name" value="Tetratricopeptide repeat domain"/>
    <property type="match status" value="2"/>
</dbReference>
<dbReference type="PANTHER" id="PTHR47691:SF3">
    <property type="entry name" value="HTH-TYPE TRANSCRIPTIONAL REGULATOR RV0890C-RELATED"/>
    <property type="match status" value="1"/>
</dbReference>
<keyword evidence="6" id="KW-1185">Reference proteome</keyword>
<keyword evidence="2 3" id="KW-0238">DNA-binding</keyword>
<protein>
    <submittedName>
        <fullName evidence="5">Putative AfsR family transcriptional regulator</fullName>
    </submittedName>
</protein>
<dbReference type="GO" id="GO:0003677">
    <property type="term" value="F:DNA binding"/>
    <property type="evidence" value="ECO:0007669"/>
    <property type="project" value="UniProtKB-UniRule"/>
</dbReference>
<dbReference type="Pfam" id="PF25872">
    <property type="entry name" value="HTH_77"/>
    <property type="match status" value="1"/>
</dbReference>
<dbReference type="Pfam" id="PF03704">
    <property type="entry name" value="BTAD"/>
    <property type="match status" value="1"/>
</dbReference>
<name>H5TVD1_9ACTN</name>
<dbReference type="SUPFAM" id="SSF52540">
    <property type="entry name" value="P-loop containing nucleoside triphosphate hydrolases"/>
    <property type="match status" value="1"/>
</dbReference>
<reference evidence="5 6" key="1">
    <citation type="submission" date="2012-02" db="EMBL/GenBank/DDBJ databases">
        <title>Whole genome shotgun sequence of Gordonia sputi NBRC 100414.</title>
        <authorList>
            <person name="Yoshida I."/>
            <person name="Hosoyama A."/>
            <person name="Tsuchikane K."/>
            <person name="Katsumata H."/>
            <person name="Yamazaki S."/>
            <person name="Fujita N."/>
        </authorList>
    </citation>
    <scope>NUCLEOTIDE SEQUENCE [LARGE SCALE GENOMIC DNA]</scope>
    <source>
        <strain evidence="5 6">NBRC 100414</strain>
    </source>
</reference>
<dbReference type="GO" id="GO:0006355">
    <property type="term" value="P:regulation of DNA-templated transcription"/>
    <property type="evidence" value="ECO:0007669"/>
    <property type="project" value="InterPro"/>
</dbReference>
<evidence type="ECO:0000313" key="6">
    <source>
        <dbReference type="Proteomes" id="UP000005845"/>
    </source>
</evidence>
<dbReference type="SUPFAM" id="SSF46894">
    <property type="entry name" value="C-terminal effector domain of the bipartite response regulators"/>
    <property type="match status" value="1"/>
</dbReference>
<evidence type="ECO:0000313" key="5">
    <source>
        <dbReference type="EMBL" id="GAB37439.1"/>
    </source>
</evidence>
<feature type="DNA-binding region" description="OmpR/PhoB-type" evidence="3">
    <location>
        <begin position="3"/>
        <end position="104"/>
    </location>
</feature>
<feature type="domain" description="OmpR/PhoB-type" evidence="4">
    <location>
        <begin position="3"/>
        <end position="104"/>
    </location>
</feature>
<evidence type="ECO:0000259" key="4">
    <source>
        <dbReference type="PROSITE" id="PS51755"/>
    </source>
</evidence>
<dbReference type="InterPro" id="IPR049945">
    <property type="entry name" value="AAA_22"/>
</dbReference>
<accession>H5TVD1</accession>
<organism evidence="5 6">
    <name type="scientific">Gordonia sputi NBRC 100414</name>
    <dbReference type="NCBI Taxonomy" id="1089453"/>
    <lineage>
        <taxon>Bacteria</taxon>
        <taxon>Bacillati</taxon>
        <taxon>Actinomycetota</taxon>
        <taxon>Actinomycetes</taxon>
        <taxon>Mycobacteriales</taxon>
        <taxon>Gordoniaceae</taxon>
        <taxon>Gordonia</taxon>
    </lineage>
</organism>
<dbReference type="RefSeq" id="WP_005202078.1">
    <property type="nucleotide sequence ID" value="NZ_BAFC01000007.1"/>
</dbReference>
<dbReference type="GO" id="GO:0043531">
    <property type="term" value="F:ADP binding"/>
    <property type="evidence" value="ECO:0007669"/>
    <property type="project" value="InterPro"/>
</dbReference>
<dbReference type="InterPro" id="IPR027417">
    <property type="entry name" value="P-loop_NTPase"/>
</dbReference>
<dbReference type="InterPro" id="IPR036388">
    <property type="entry name" value="WH-like_DNA-bd_sf"/>
</dbReference>
<evidence type="ECO:0000256" key="1">
    <source>
        <dbReference type="ARBA" id="ARBA00005820"/>
    </source>
</evidence>
<dbReference type="PANTHER" id="PTHR47691">
    <property type="entry name" value="REGULATOR-RELATED"/>
    <property type="match status" value="1"/>
</dbReference>
<dbReference type="AlphaFoldDB" id="H5TVD1"/>
<dbReference type="PROSITE" id="PS51755">
    <property type="entry name" value="OMPR_PHOB"/>
    <property type="match status" value="1"/>
</dbReference>
<dbReference type="InterPro" id="IPR011990">
    <property type="entry name" value="TPR-like_helical_dom_sf"/>
</dbReference>
<comment type="similarity">
    <text evidence="1">Belongs to the AfsR/DnrI/RedD regulatory family.</text>
</comment>
<dbReference type="Proteomes" id="UP000005845">
    <property type="component" value="Unassembled WGS sequence"/>
</dbReference>
<dbReference type="InterPro" id="IPR005158">
    <property type="entry name" value="BTAD"/>
</dbReference>
<dbReference type="Gene3D" id="1.10.10.10">
    <property type="entry name" value="Winged helix-like DNA-binding domain superfamily/Winged helix DNA-binding domain"/>
    <property type="match status" value="1"/>
</dbReference>
<dbReference type="eggNOG" id="COG3629">
    <property type="taxonomic scope" value="Bacteria"/>
</dbReference>
<gene>
    <name evidence="5" type="ORF">GOSPT_007_00500</name>
</gene>
<evidence type="ECO:0000256" key="3">
    <source>
        <dbReference type="PROSITE-ProRule" id="PRU01091"/>
    </source>
</evidence>
<dbReference type="InterPro" id="IPR016032">
    <property type="entry name" value="Sig_transdc_resp-reg_C-effctor"/>
</dbReference>
<sequence length="1098" mass="118905">MSAPATTVIGLLGPVAAGVSAAPDSPVTPDDLVTVPGIRAKRLLASLALAGGRTRSAERLIDDVWGDDPPRSPGAALHTQISRLRGVLGAGRIEASGSGYRLVGARTDIEIVDDLIAQGTATALDDAASWWRGEPGDDLGDEAAPLIGEIRARAGHVEDALNRARSAVAMNAGDYTTARELAEQRCARDPLDETAALDLMRALAGEGRIADALAVYAALRRRLSTELGVDPGSTITEFHNALLAEGELDIRRPAPSPRRSSMQAGLLVETSDLIGREGDVASILEQLKANRVVTIQGPGGVGKTRVANRVGHRLVDEGSSVYYVPLAPIRNDDDVVPAIAATLGVGESDLGTNARPRIAPTGDLQDRLIDALRGRDALLILDNCEQVIERCARLVADLLAADSSLKILVTSRSPLMLPAEQIFGLPTLDVTDDGAAVELFVTRARAVRPDADLPHESVAQLCRHLDGLPLAIELAAARIRTMTVEEITDRLTERFALLRGTDRSAPDRHRTLRAVIDWSWDLLDDDAREALRRLCRFPAGFTADAAGIVLGYRGFRLDDTLASLVNQSLLTVIEADGRVRYRMLEMVREFGEEKLAAEPGLSSEVNSAMREWARSVASEAVAGYESGVDAGLMTRVAADVDNLVWVLRHCTEVIGTGVIAHGEKDDAEVADAVDCAVRIFPILAGFWMARGLHAEIMNWGSRLIDVLPTPPRDLSDERRRDWEATVLASMTHQMLRQDLRELARARYYLRRLHNPARIYLEPTELMTACVLSRSTTEAIRYIVRGTQSPDERVATTALGGRMNLAENLGRLDKAERDGETLRKRSRLGSDHWMSAMSQVSLGGIHSQQANWSAAVDFYRGGIADLVRLGSFEDEMQTRCYLAVTLINLDQLDAAEEQLVHVADGWTPEDPDPRGFPEVFAGMMLAIGELRYARGDLADAAAMFARAEDLLLREHPMAARDPGAAMLIGVAAIGLVRTEQLDRARALLPVLAAGVAETLSPSGWTDIPQSANLALAAGCVLCDRSETRRDGARLLMLGKRLKARVDYPGYYAVVTDLVGASKLTQEEWDDVTADIPSMSRRRATEELAELLASKAPRRA</sequence>
<dbReference type="SMART" id="SM00862">
    <property type="entry name" value="Trans_reg_C"/>
    <property type="match status" value="1"/>
</dbReference>
<comment type="caution">
    <text evidence="5">The sequence shown here is derived from an EMBL/GenBank/DDBJ whole genome shotgun (WGS) entry which is preliminary data.</text>
</comment>
<dbReference type="eggNOG" id="COG3903">
    <property type="taxonomic scope" value="Bacteria"/>
</dbReference>
<dbReference type="SUPFAM" id="SSF48452">
    <property type="entry name" value="TPR-like"/>
    <property type="match status" value="2"/>
</dbReference>
<dbReference type="Gene3D" id="3.40.50.300">
    <property type="entry name" value="P-loop containing nucleotide triphosphate hydrolases"/>
    <property type="match status" value="1"/>
</dbReference>
<dbReference type="InterPro" id="IPR058852">
    <property type="entry name" value="HTH_77"/>
</dbReference>
<dbReference type="SMART" id="SM01043">
    <property type="entry name" value="BTAD"/>
    <property type="match status" value="1"/>
</dbReference>
<dbReference type="PRINTS" id="PR00364">
    <property type="entry name" value="DISEASERSIST"/>
</dbReference>
<dbReference type="Pfam" id="PF13401">
    <property type="entry name" value="AAA_22"/>
    <property type="match status" value="1"/>
</dbReference>
<dbReference type="EMBL" id="BAFC01000007">
    <property type="protein sequence ID" value="GAB37439.1"/>
    <property type="molecule type" value="Genomic_DNA"/>
</dbReference>